<dbReference type="AlphaFoldDB" id="A0A165PNT2"/>
<organism evidence="2 3">
    <name type="scientific">Exidia glandulosa HHB12029</name>
    <dbReference type="NCBI Taxonomy" id="1314781"/>
    <lineage>
        <taxon>Eukaryota</taxon>
        <taxon>Fungi</taxon>
        <taxon>Dikarya</taxon>
        <taxon>Basidiomycota</taxon>
        <taxon>Agaricomycotina</taxon>
        <taxon>Agaricomycetes</taxon>
        <taxon>Auriculariales</taxon>
        <taxon>Exidiaceae</taxon>
        <taxon>Exidia</taxon>
    </lineage>
</organism>
<gene>
    <name evidence="2" type="ORF">EXIGLDRAFT_601926</name>
</gene>
<dbReference type="PANTHER" id="PTHR36854">
    <property type="entry name" value="CHROMOSOME 9, WHOLE GENOME SHOTGUN SEQUENCE"/>
    <property type="match status" value="1"/>
</dbReference>
<dbReference type="OrthoDB" id="2142503at2759"/>
<evidence type="ECO:0000313" key="3">
    <source>
        <dbReference type="Proteomes" id="UP000077266"/>
    </source>
</evidence>
<dbReference type="PANTHER" id="PTHR36854:SF1">
    <property type="entry name" value="TRANSMEMBRANE PROTEIN"/>
    <property type="match status" value="1"/>
</dbReference>
<keyword evidence="1" id="KW-0472">Membrane</keyword>
<proteinExistence type="predicted"/>
<dbReference type="InParanoid" id="A0A165PNT2"/>
<dbReference type="EMBL" id="KV425888">
    <property type="protein sequence ID" value="KZW02439.1"/>
    <property type="molecule type" value="Genomic_DNA"/>
</dbReference>
<evidence type="ECO:0000313" key="2">
    <source>
        <dbReference type="EMBL" id="KZW02439.1"/>
    </source>
</evidence>
<protein>
    <submittedName>
        <fullName evidence="2">Uncharacterized protein</fullName>
    </submittedName>
</protein>
<feature type="non-terminal residue" evidence="2">
    <location>
        <position position="1"/>
    </location>
</feature>
<feature type="transmembrane region" description="Helical" evidence="1">
    <location>
        <begin position="70"/>
        <end position="88"/>
    </location>
</feature>
<keyword evidence="1" id="KW-1133">Transmembrane helix</keyword>
<accession>A0A165PNT2</accession>
<evidence type="ECO:0000256" key="1">
    <source>
        <dbReference type="SAM" id="Phobius"/>
    </source>
</evidence>
<name>A0A165PNT2_EXIGL</name>
<reference evidence="2 3" key="1">
    <citation type="journal article" date="2016" name="Mol. Biol. Evol.">
        <title>Comparative Genomics of Early-Diverging Mushroom-Forming Fungi Provides Insights into the Origins of Lignocellulose Decay Capabilities.</title>
        <authorList>
            <person name="Nagy L.G."/>
            <person name="Riley R."/>
            <person name="Tritt A."/>
            <person name="Adam C."/>
            <person name="Daum C."/>
            <person name="Floudas D."/>
            <person name="Sun H."/>
            <person name="Yadav J.S."/>
            <person name="Pangilinan J."/>
            <person name="Larsson K.H."/>
            <person name="Matsuura K."/>
            <person name="Barry K."/>
            <person name="Labutti K."/>
            <person name="Kuo R."/>
            <person name="Ohm R.A."/>
            <person name="Bhattacharya S.S."/>
            <person name="Shirouzu T."/>
            <person name="Yoshinaga Y."/>
            <person name="Martin F.M."/>
            <person name="Grigoriev I.V."/>
            <person name="Hibbett D.S."/>
        </authorList>
    </citation>
    <scope>NUCLEOTIDE SEQUENCE [LARGE SCALE GENOMIC DNA]</scope>
    <source>
        <strain evidence="2 3">HHB12029</strain>
    </source>
</reference>
<keyword evidence="3" id="KW-1185">Reference proteome</keyword>
<dbReference type="Proteomes" id="UP000077266">
    <property type="component" value="Unassembled WGS sequence"/>
</dbReference>
<keyword evidence="1" id="KW-0812">Transmembrane</keyword>
<sequence length="170" mass="19068">CFEDYTILPILRPERPNKPCLTCTKQWCLDAKLTICTNATLGDSNPDTATGKEGDVQALCFQRDRPLDQMVVTLFLLTVFGLLLGAAVKGQLDRIGMDARARRQWWDVRTLFLRSALCHADTESFCRASFLAACARARATRSVWPSVPSVVVRGTRRCRMRMHRAGSCDT</sequence>